<dbReference type="CDD" id="cd00067">
    <property type="entry name" value="GAL4"/>
    <property type="match status" value="1"/>
</dbReference>
<evidence type="ECO:0000259" key="6">
    <source>
        <dbReference type="PROSITE" id="PS50048"/>
    </source>
</evidence>
<evidence type="ECO:0000313" key="7">
    <source>
        <dbReference type="EMBL" id="KAJ5216650.1"/>
    </source>
</evidence>
<dbReference type="GO" id="GO:0001228">
    <property type="term" value="F:DNA-binding transcription activator activity, RNA polymerase II-specific"/>
    <property type="evidence" value="ECO:0007669"/>
    <property type="project" value="TreeGrafter"/>
</dbReference>
<protein>
    <recommendedName>
        <fullName evidence="6">Zn(2)-C6 fungal-type domain-containing protein</fullName>
    </recommendedName>
</protein>
<dbReference type="Gene3D" id="4.10.240.10">
    <property type="entry name" value="Zn(2)-C6 fungal-type DNA-binding domain"/>
    <property type="match status" value="1"/>
</dbReference>
<feature type="compositionally biased region" description="Polar residues" evidence="5">
    <location>
        <begin position="1"/>
        <end position="11"/>
    </location>
</feature>
<evidence type="ECO:0000313" key="8">
    <source>
        <dbReference type="Proteomes" id="UP001150904"/>
    </source>
</evidence>
<dbReference type="OrthoDB" id="416217at2759"/>
<keyword evidence="4" id="KW-0539">Nucleus</keyword>
<feature type="region of interest" description="Disordered" evidence="5">
    <location>
        <begin position="1"/>
        <end position="21"/>
    </location>
</feature>
<dbReference type="Proteomes" id="UP001150904">
    <property type="component" value="Unassembled WGS sequence"/>
</dbReference>
<gene>
    <name evidence="7" type="ORF">N7498_003057</name>
</gene>
<feature type="domain" description="Zn(2)-C6 fungal-type" evidence="6">
    <location>
        <begin position="64"/>
        <end position="94"/>
    </location>
</feature>
<dbReference type="PANTHER" id="PTHR47784">
    <property type="entry name" value="STEROL UPTAKE CONTROL PROTEIN 2"/>
    <property type="match status" value="1"/>
</dbReference>
<dbReference type="InterPro" id="IPR036864">
    <property type="entry name" value="Zn2-C6_fun-type_DNA-bd_sf"/>
</dbReference>
<dbReference type="SMART" id="SM00066">
    <property type="entry name" value="GAL4"/>
    <property type="match status" value="1"/>
</dbReference>
<comment type="caution">
    <text evidence="7">The sequence shown here is derived from an EMBL/GenBank/DDBJ whole genome shotgun (WGS) entry which is preliminary data.</text>
</comment>
<accession>A0A9W9TCJ6</accession>
<dbReference type="EMBL" id="JAPQKR010000005">
    <property type="protein sequence ID" value="KAJ5216650.1"/>
    <property type="molecule type" value="Genomic_DNA"/>
</dbReference>
<reference evidence="7" key="1">
    <citation type="submission" date="2022-12" db="EMBL/GenBank/DDBJ databases">
        <authorList>
            <person name="Petersen C."/>
        </authorList>
    </citation>
    <scope>NUCLEOTIDE SEQUENCE</scope>
    <source>
        <strain evidence="7">IBT 15544</strain>
    </source>
</reference>
<dbReference type="InterPro" id="IPR001138">
    <property type="entry name" value="Zn2Cys6_DnaBD"/>
</dbReference>
<sequence length="461" mass="52430">MAAGISNDTLRSSCSSSSSVPHGSFVGFSRLIFATEDRSALREISDQEAALSRQKRPHHKSRNGCLSCKRRRVKCDESTPACTNCAKRRENCEWPSRLQRTMPSRSRSPSIETAISQRLLDSANPNLNLLHLKLFHHFACATRETLIFKEVWDEGLQLSFQHEYLMHSILFLAARHLSVLVPNDPRYSTAAIAHLSQASRLYRQALSERFTEANIDALLCTGILLYYDAWMNVDFVSMGTDSVGLSLEFAKDHLFTLSPGMSQIFLTAIPLMTRKPSTFINGVLHQPSRTVQEALTTFRLDASQYLYFFAQWYDTALDHRALTLPRLSQPGGADQSRRLTFEYRYEPTDDPLEAYMAVVCRLSNILAVLPDAREGSRSLLEDDPSLVDDVSRLFLTFPMLCHAPFIQMLRERDPRALLLMYHFYRAAKILLPEDKCWWAAKRADLLQRALKSVLVGETTEI</sequence>
<dbReference type="AlphaFoldDB" id="A0A9W9TCJ6"/>
<dbReference type="GO" id="GO:0003677">
    <property type="term" value="F:DNA binding"/>
    <property type="evidence" value="ECO:0007669"/>
    <property type="project" value="UniProtKB-KW"/>
</dbReference>
<organism evidence="7 8">
    <name type="scientific">Penicillium cinerascens</name>
    <dbReference type="NCBI Taxonomy" id="70096"/>
    <lineage>
        <taxon>Eukaryota</taxon>
        <taxon>Fungi</taxon>
        <taxon>Dikarya</taxon>
        <taxon>Ascomycota</taxon>
        <taxon>Pezizomycotina</taxon>
        <taxon>Eurotiomycetes</taxon>
        <taxon>Eurotiomycetidae</taxon>
        <taxon>Eurotiales</taxon>
        <taxon>Aspergillaceae</taxon>
        <taxon>Penicillium</taxon>
    </lineage>
</organism>
<evidence type="ECO:0000256" key="5">
    <source>
        <dbReference type="SAM" id="MobiDB-lite"/>
    </source>
</evidence>
<dbReference type="Pfam" id="PF00172">
    <property type="entry name" value="Zn_clus"/>
    <property type="match status" value="1"/>
</dbReference>
<dbReference type="RefSeq" id="XP_058312463.1">
    <property type="nucleotide sequence ID" value="XM_058450119.1"/>
</dbReference>
<keyword evidence="3" id="KW-0804">Transcription</keyword>
<keyword evidence="2" id="KW-0238">DNA-binding</keyword>
<keyword evidence="8" id="KW-1185">Reference proteome</keyword>
<feature type="compositionally biased region" description="Low complexity" evidence="5">
    <location>
        <begin position="12"/>
        <end position="21"/>
    </location>
</feature>
<dbReference type="SUPFAM" id="SSF57701">
    <property type="entry name" value="Zn2/Cys6 DNA-binding domain"/>
    <property type="match status" value="1"/>
</dbReference>
<evidence type="ECO:0000256" key="3">
    <source>
        <dbReference type="ARBA" id="ARBA00023163"/>
    </source>
</evidence>
<evidence type="ECO:0000256" key="1">
    <source>
        <dbReference type="ARBA" id="ARBA00023015"/>
    </source>
</evidence>
<dbReference type="PROSITE" id="PS50048">
    <property type="entry name" value="ZN2_CY6_FUNGAL_2"/>
    <property type="match status" value="1"/>
</dbReference>
<dbReference type="GO" id="GO:0008270">
    <property type="term" value="F:zinc ion binding"/>
    <property type="evidence" value="ECO:0007669"/>
    <property type="project" value="InterPro"/>
</dbReference>
<proteinExistence type="predicted"/>
<dbReference type="InterPro" id="IPR053157">
    <property type="entry name" value="Sterol_Uptake_Regulator"/>
</dbReference>
<name>A0A9W9TCJ6_9EURO</name>
<keyword evidence="1" id="KW-0805">Transcription regulation</keyword>
<reference evidence="7" key="2">
    <citation type="journal article" date="2023" name="IMA Fungus">
        <title>Comparative genomic study of the Penicillium genus elucidates a diverse pangenome and 15 lateral gene transfer events.</title>
        <authorList>
            <person name="Petersen C."/>
            <person name="Sorensen T."/>
            <person name="Nielsen M.R."/>
            <person name="Sondergaard T.E."/>
            <person name="Sorensen J.L."/>
            <person name="Fitzpatrick D.A."/>
            <person name="Frisvad J.C."/>
            <person name="Nielsen K.L."/>
        </authorList>
    </citation>
    <scope>NUCLEOTIDE SEQUENCE</scope>
    <source>
        <strain evidence="7">IBT 15544</strain>
    </source>
</reference>
<evidence type="ECO:0000256" key="4">
    <source>
        <dbReference type="ARBA" id="ARBA00023242"/>
    </source>
</evidence>
<dbReference type="PROSITE" id="PS00463">
    <property type="entry name" value="ZN2_CY6_FUNGAL_1"/>
    <property type="match status" value="1"/>
</dbReference>
<dbReference type="PANTHER" id="PTHR47784:SF5">
    <property type="entry name" value="STEROL UPTAKE CONTROL PROTEIN 2"/>
    <property type="match status" value="1"/>
</dbReference>
<dbReference type="GeneID" id="83177420"/>
<evidence type="ECO:0000256" key="2">
    <source>
        <dbReference type="ARBA" id="ARBA00023125"/>
    </source>
</evidence>